<dbReference type="InterPro" id="IPR009003">
    <property type="entry name" value="Peptidase_S1_PA"/>
</dbReference>
<evidence type="ECO:0000313" key="3">
    <source>
        <dbReference type="Proteomes" id="UP000235965"/>
    </source>
</evidence>
<organism evidence="2 3">
    <name type="scientific">Cryptotermes secundus</name>
    <dbReference type="NCBI Taxonomy" id="105785"/>
    <lineage>
        <taxon>Eukaryota</taxon>
        <taxon>Metazoa</taxon>
        <taxon>Ecdysozoa</taxon>
        <taxon>Arthropoda</taxon>
        <taxon>Hexapoda</taxon>
        <taxon>Insecta</taxon>
        <taxon>Pterygota</taxon>
        <taxon>Neoptera</taxon>
        <taxon>Polyneoptera</taxon>
        <taxon>Dictyoptera</taxon>
        <taxon>Blattodea</taxon>
        <taxon>Blattoidea</taxon>
        <taxon>Termitoidae</taxon>
        <taxon>Kalotermitidae</taxon>
        <taxon>Cryptotermitinae</taxon>
        <taxon>Cryptotermes</taxon>
    </lineage>
</organism>
<dbReference type="GO" id="GO:0016485">
    <property type="term" value="P:protein processing"/>
    <property type="evidence" value="ECO:0007669"/>
    <property type="project" value="InterPro"/>
</dbReference>
<dbReference type="Proteomes" id="UP000235965">
    <property type="component" value="Unassembled WGS sequence"/>
</dbReference>
<dbReference type="Gene3D" id="2.40.10.10">
    <property type="entry name" value="Trypsin-like serine proteases"/>
    <property type="match status" value="2"/>
</dbReference>
<reference evidence="2 3" key="1">
    <citation type="submission" date="2017-12" db="EMBL/GenBank/DDBJ databases">
        <title>Hemimetabolous genomes reveal molecular basis of termite eusociality.</title>
        <authorList>
            <person name="Harrison M.C."/>
            <person name="Jongepier E."/>
            <person name="Robertson H.M."/>
            <person name="Arning N."/>
            <person name="Bitard-Feildel T."/>
            <person name="Chao H."/>
            <person name="Childers C.P."/>
            <person name="Dinh H."/>
            <person name="Doddapaneni H."/>
            <person name="Dugan S."/>
            <person name="Gowin J."/>
            <person name="Greiner C."/>
            <person name="Han Y."/>
            <person name="Hu H."/>
            <person name="Hughes D.S.T."/>
            <person name="Huylmans A.-K."/>
            <person name="Kemena C."/>
            <person name="Kremer L.P.M."/>
            <person name="Lee S.L."/>
            <person name="Lopez-Ezquerra A."/>
            <person name="Mallet L."/>
            <person name="Monroy-Kuhn J.M."/>
            <person name="Moser A."/>
            <person name="Murali S.C."/>
            <person name="Muzny D.M."/>
            <person name="Otani S."/>
            <person name="Piulachs M.-D."/>
            <person name="Poelchau M."/>
            <person name="Qu J."/>
            <person name="Schaub F."/>
            <person name="Wada-Katsumata A."/>
            <person name="Worley K.C."/>
            <person name="Xie Q."/>
            <person name="Ylla G."/>
            <person name="Poulsen M."/>
            <person name="Gibbs R.A."/>
            <person name="Schal C."/>
            <person name="Richards S."/>
            <person name="Belles X."/>
            <person name="Korb J."/>
            <person name="Bornberg-Bauer E."/>
        </authorList>
    </citation>
    <scope>NUCLEOTIDE SEQUENCE [LARGE SCALE GENOMIC DNA]</scope>
    <source>
        <tissue evidence="2">Whole body</tissue>
    </source>
</reference>
<proteinExistence type="inferred from homology"/>
<dbReference type="FunCoup" id="A0A2J7RIF4">
    <property type="interactions" value="91"/>
</dbReference>
<dbReference type="SUPFAM" id="SSF50494">
    <property type="entry name" value="Trypsin-like serine proteases"/>
    <property type="match status" value="1"/>
</dbReference>
<keyword evidence="1" id="KW-0576">Peroxisome</keyword>
<dbReference type="InterPro" id="IPR043504">
    <property type="entry name" value="Peptidase_S1_PA_chymotrypsin"/>
</dbReference>
<dbReference type="PANTHER" id="PTHR21004:SF0">
    <property type="entry name" value="PEROXISOMAL LEADER PEPTIDE-PROCESSING PROTEASE"/>
    <property type="match status" value="1"/>
</dbReference>
<comment type="subcellular location">
    <subcellularLocation>
        <location evidence="1">Peroxisome</location>
    </subcellularLocation>
</comment>
<dbReference type="EMBL" id="NEVH01003500">
    <property type="protein sequence ID" value="PNF40607.1"/>
    <property type="molecule type" value="Genomic_DNA"/>
</dbReference>
<gene>
    <name evidence="2" type="ORF">B7P43_G05927</name>
</gene>
<comment type="similarity">
    <text evidence="1">Belongs to the peptidase S1B family.</text>
</comment>
<protein>
    <recommendedName>
        <fullName evidence="1">Peroxisomal leader peptide-processing protease</fullName>
        <ecNumber evidence="1">3.4.21.-</ecNumber>
    </recommendedName>
</protein>
<dbReference type="Pfam" id="PF13365">
    <property type="entry name" value="Trypsin_2"/>
    <property type="match status" value="1"/>
</dbReference>
<evidence type="ECO:0000256" key="1">
    <source>
        <dbReference type="PIRNR" id="PIRNR037989"/>
    </source>
</evidence>
<dbReference type="GO" id="GO:0004252">
    <property type="term" value="F:serine-type endopeptidase activity"/>
    <property type="evidence" value="ECO:0007669"/>
    <property type="project" value="InterPro"/>
</dbReference>
<name>A0A2J7RIF4_9NEOP</name>
<dbReference type="EC" id="3.4.21.-" evidence="1"/>
<dbReference type="OrthoDB" id="8189366at2759"/>
<sequence length="569" mass="62340">MNAAGVLVSCNEAGNKIPRRCSGIRLSRNWVLTTGSILSSFLQESTDENLTYWKNVSDVTYEDHLIRIKDRPFMETRVTFSVIASNATNTANEITPTSKYLGFQEDTLIPVRNHQNKVMNSLAVAVDQPLSSDTHGKHKEFKSILKYAWRSQFVSHAVDTMLSSWVVGSISYIENESSIEKESEITKNLLSLFLLLKLQTDDDESSEVSEYSELMDILREMFEVEEEVLRRGQSVLVESTPFGNYYFHNSVSEGVVSNVFGPGRCLLLTDASTALGCEGGPISVTVQKDGKLKRRLVGMVVCSLSWWRGEWVGFTMGVALQPIVRRLLFPGAPVTSSPSLVPADTSPDQLAAVDECVVLVRCGVHWGSGVVVGSRDGIVLTCSHVVRHARNDQAQVYWNNRAYTASVLFRSRDGFAYDVAVLRTGPGATFRPVNVSSKVAVKGEPVIAAGFSLFSEDDNVRPTVTRGIVTLASNPMAMLQTTCCVQSGASGGALFRYTGDLVGLISCNIMDTSTGALFPRINMAVPASVLAQPLNDFLRSGDVTFLSGMESKDPEVQRLWKLQSTISKL</sequence>
<dbReference type="GO" id="GO:0005777">
    <property type="term" value="C:peroxisome"/>
    <property type="evidence" value="ECO:0007669"/>
    <property type="project" value="UniProtKB-SubCell"/>
</dbReference>
<keyword evidence="1" id="KW-0378">Hydrolase</keyword>
<dbReference type="GO" id="GO:0031998">
    <property type="term" value="P:regulation of fatty acid beta-oxidation"/>
    <property type="evidence" value="ECO:0007669"/>
    <property type="project" value="TreeGrafter"/>
</dbReference>
<accession>A0A2J7RIF4</accession>
<dbReference type="STRING" id="105785.A0A2J7RIF4"/>
<comment type="PTM">
    <text evidence="1">The full-lengh TYSND1 is the active the proteolytic processing of PTS1- and PTS2-proteins and in self-cleavage, and intermolecular self-cleavage of TYSND1 down-regulates its protease activity.</text>
</comment>
<dbReference type="PANTHER" id="PTHR21004">
    <property type="entry name" value="SERINE PROTEASE-RELATED"/>
    <property type="match status" value="1"/>
</dbReference>
<keyword evidence="1 2" id="KW-0645">Protease</keyword>
<comment type="function">
    <text evidence="1">Peroxisomal protease that mediates both the removal of the leader peptide from proteins containing a PTS2 target sequence and processes several PTS1-containing proteins. Catalyzes the processing of PTS1-proteins involved in the peroxisomal beta-oxidation of fatty acids.</text>
</comment>
<evidence type="ECO:0000313" key="2">
    <source>
        <dbReference type="EMBL" id="PNF40607.1"/>
    </source>
</evidence>
<dbReference type="AlphaFoldDB" id="A0A2J7RIF4"/>
<keyword evidence="1" id="KW-0720">Serine protease</keyword>
<dbReference type="InterPro" id="IPR039245">
    <property type="entry name" value="TYSND1/DEG15"/>
</dbReference>
<dbReference type="InParanoid" id="A0A2J7RIF4"/>
<keyword evidence="3" id="KW-1185">Reference proteome</keyword>
<comment type="caution">
    <text evidence="2">The sequence shown here is derived from an EMBL/GenBank/DDBJ whole genome shotgun (WGS) entry which is preliminary data.</text>
</comment>